<evidence type="ECO:0000313" key="4">
    <source>
        <dbReference type="Proteomes" id="UP000599179"/>
    </source>
</evidence>
<dbReference type="EMBL" id="BMGM01000001">
    <property type="protein sequence ID" value="GGE26401.1"/>
    <property type="molecule type" value="Genomic_DNA"/>
</dbReference>
<comment type="caution">
    <text evidence="3">The sequence shown here is derived from an EMBL/GenBank/DDBJ whole genome shotgun (WGS) entry which is preliminary data.</text>
</comment>
<dbReference type="InterPro" id="IPR050789">
    <property type="entry name" value="Diverse_Enzym_Activities"/>
</dbReference>
<dbReference type="InterPro" id="IPR012338">
    <property type="entry name" value="Beta-lactam/transpept-like"/>
</dbReference>
<reference evidence="4" key="1">
    <citation type="journal article" date="2019" name="Int. J. Syst. Evol. Microbiol.">
        <title>The Global Catalogue of Microorganisms (GCM) 10K type strain sequencing project: providing services to taxonomists for standard genome sequencing and annotation.</title>
        <authorList>
            <consortium name="The Broad Institute Genomics Platform"/>
            <consortium name="The Broad Institute Genome Sequencing Center for Infectious Disease"/>
            <person name="Wu L."/>
            <person name="Ma J."/>
        </authorList>
    </citation>
    <scope>NUCLEOTIDE SEQUENCE [LARGE SCALE GENOMIC DNA]</scope>
    <source>
        <strain evidence="4">CGMCC 1.12931</strain>
    </source>
</reference>
<evidence type="ECO:0000256" key="1">
    <source>
        <dbReference type="SAM" id="Phobius"/>
    </source>
</evidence>
<keyword evidence="1" id="KW-1133">Transmembrane helix</keyword>
<gene>
    <name evidence="3" type="ORF">GCM10010832_03910</name>
</gene>
<feature type="transmembrane region" description="Helical" evidence="1">
    <location>
        <begin position="7"/>
        <end position="26"/>
    </location>
</feature>
<dbReference type="InterPro" id="IPR001466">
    <property type="entry name" value="Beta-lactam-related"/>
</dbReference>
<dbReference type="Proteomes" id="UP000599179">
    <property type="component" value="Unassembled WGS sequence"/>
</dbReference>
<dbReference type="PANTHER" id="PTHR43283">
    <property type="entry name" value="BETA-LACTAMASE-RELATED"/>
    <property type="match status" value="1"/>
</dbReference>
<dbReference type="PANTHER" id="PTHR43283:SF7">
    <property type="entry name" value="BETA-LACTAMASE-RELATED DOMAIN-CONTAINING PROTEIN"/>
    <property type="match status" value="1"/>
</dbReference>
<feature type="domain" description="Beta-lactamase-related" evidence="2">
    <location>
        <begin position="85"/>
        <end position="357"/>
    </location>
</feature>
<proteinExistence type="predicted"/>
<sequence>MKFIAKVLKWIIGLVLVAVLGLYITGYDYIFKGVRVVYMTGHDTAFIDDYTYFDNRSIENDRAIPLEKHEDYNTAYIPQKLGEAHHKYGTVAFLIFKDGKLWHEDYADGYGPESHTNSFSMAKSITTLLLGKAIEDGFIKSLDQKVTDFFPDLQGEYADELTVGDLASMASGLNWDENYYSPFSITAQAYYDENIRDLILGLSVDEKPGHSFSYLSGNTQLLGMVIEKAIDKNLSVFLSENFWKPMGMENRAFWQLDSEESGMEKTYCCISSNARDFARIGLMMLNNGQWNGQQILNEDFVQKCTQPRFDSYTNYGYGFWLEEIGDRNFFVMQGILGQYVIADPEKNILIVRLGHERESKTSAAVFPADFYEYLNGAYEMMRNAS</sequence>
<evidence type="ECO:0000313" key="3">
    <source>
        <dbReference type="EMBL" id="GGE26401.1"/>
    </source>
</evidence>
<name>A0ABQ1SC72_9FLAO</name>
<keyword evidence="1" id="KW-0472">Membrane</keyword>
<protein>
    <recommendedName>
        <fullName evidence="2">Beta-lactamase-related domain-containing protein</fullName>
    </recommendedName>
</protein>
<dbReference type="Pfam" id="PF00144">
    <property type="entry name" value="Beta-lactamase"/>
    <property type="match status" value="1"/>
</dbReference>
<dbReference type="RefSeq" id="WP_188457389.1">
    <property type="nucleotide sequence ID" value="NZ_BMGM01000001.1"/>
</dbReference>
<dbReference type="Gene3D" id="3.40.710.10">
    <property type="entry name" value="DD-peptidase/beta-lactamase superfamily"/>
    <property type="match status" value="1"/>
</dbReference>
<evidence type="ECO:0000259" key="2">
    <source>
        <dbReference type="Pfam" id="PF00144"/>
    </source>
</evidence>
<organism evidence="3 4">
    <name type="scientific">Psychroflexus planctonicus</name>
    <dbReference type="NCBI Taxonomy" id="1526575"/>
    <lineage>
        <taxon>Bacteria</taxon>
        <taxon>Pseudomonadati</taxon>
        <taxon>Bacteroidota</taxon>
        <taxon>Flavobacteriia</taxon>
        <taxon>Flavobacteriales</taxon>
        <taxon>Flavobacteriaceae</taxon>
        <taxon>Psychroflexus</taxon>
    </lineage>
</organism>
<accession>A0ABQ1SC72</accession>
<keyword evidence="1" id="KW-0812">Transmembrane</keyword>
<dbReference type="SUPFAM" id="SSF56601">
    <property type="entry name" value="beta-lactamase/transpeptidase-like"/>
    <property type="match status" value="1"/>
</dbReference>
<keyword evidence="4" id="KW-1185">Reference proteome</keyword>